<organism evidence="2 3">
    <name type="scientific">Erwinia aeris</name>
    <dbReference type="NCBI Taxonomy" id="3239803"/>
    <lineage>
        <taxon>Bacteria</taxon>
        <taxon>Pseudomonadati</taxon>
        <taxon>Pseudomonadota</taxon>
        <taxon>Gammaproteobacteria</taxon>
        <taxon>Enterobacterales</taxon>
        <taxon>Erwiniaceae</taxon>
        <taxon>Erwinia</taxon>
    </lineage>
</organism>
<protein>
    <submittedName>
        <fullName evidence="2">Uncharacterized protein</fullName>
    </submittedName>
</protein>
<keyword evidence="1" id="KW-0472">Membrane</keyword>
<sequence length="59" mass="6364">MDTREDRLLALTGLLAAGLIAVAVIFVLTWLSDVRRTPVPYPLQECAPPSSVIPLKTSS</sequence>
<reference evidence="2 3" key="1">
    <citation type="submission" date="2024-07" db="EMBL/GenBank/DDBJ databases">
        <authorList>
            <person name="Hebao G."/>
        </authorList>
    </citation>
    <scope>NUCLEOTIDE SEQUENCE [LARGE SCALE GENOMIC DNA]</scope>
    <source>
        <strain evidence="2 3">ACCC 02193</strain>
    </source>
</reference>
<dbReference type="Proteomes" id="UP001565243">
    <property type="component" value="Unassembled WGS sequence"/>
</dbReference>
<accession>A0ABV4E459</accession>
<dbReference type="RefSeq" id="WP_125288648.1">
    <property type="nucleotide sequence ID" value="NZ_JBGFFX010000002.1"/>
</dbReference>
<evidence type="ECO:0000313" key="3">
    <source>
        <dbReference type="Proteomes" id="UP001565243"/>
    </source>
</evidence>
<evidence type="ECO:0000313" key="2">
    <source>
        <dbReference type="EMBL" id="MEY8769625.1"/>
    </source>
</evidence>
<keyword evidence="1" id="KW-1133">Transmembrane helix</keyword>
<feature type="transmembrane region" description="Helical" evidence="1">
    <location>
        <begin position="7"/>
        <end position="31"/>
    </location>
</feature>
<dbReference type="EMBL" id="JBGFFX010000002">
    <property type="protein sequence ID" value="MEY8769625.1"/>
    <property type="molecule type" value="Genomic_DNA"/>
</dbReference>
<name>A0ABV4E459_9GAMM</name>
<evidence type="ECO:0000256" key="1">
    <source>
        <dbReference type="SAM" id="Phobius"/>
    </source>
</evidence>
<proteinExistence type="predicted"/>
<keyword evidence="3" id="KW-1185">Reference proteome</keyword>
<keyword evidence="1" id="KW-0812">Transmembrane</keyword>
<comment type="caution">
    <text evidence="2">The sequence shown here is derived from an EMBL/GenBank/DDBJ whole genome shotgun (WGS) entry which is preliminary data.</text>
</comment>
<gene>
    <name evidence="2" type="ORF">AB6T85_04105</name>
</gene>